<name>A0A4X2JYQ1_VOMUR</name>
<feature type="region of interest" description="Disordered" evidence="8">
    <location>
        <begin position="141"/>
        <end position="177"/>
    </location>
</feature>
<keyword evidence="2" id="KW-0479">Metal-binding</keyword>
<keyword evidence="4 7" id="KW-0863">Zinc-finger</keyword>
<reference evidence="10" key="2">
    <citation type="submission" date="2025-08" db="UniProtKB">
        <authorList>
            <consortium name="Ensembl"/>
        </authorList>
    </citation>
    <scope>IDENTIFICATION</scope>
</reference>
<dbReference type="PANTHER" id="PTHR23235">
    <property type="entry name" value="KRUEPPEL-LIKE TRANSCRIPTION FACTOR"/>
    <property type="match status" value="1"/>
</dbReference>
<dbReference type="Gene3D" id="3.30.160.60">
    <property type="entry name" value="Classic Zinc Finger"/>
    <property type="match status" value="3"/>
</dbReference>
<dbReference type="GO" id="GO:0000978">
    <property type="term" value="F:RNA polymerase II cis-regulatory region sequence-specific DNA binding"/>
    <property type="evidence" value="ECO:0007669"/>
    <property type="project" value="TreeGrafter"/>
</dbReference>
<dbReference type="PROSITE" id="PS50157">
    <property type="entry name" value="ZINC_FINGER_C2H2_2"/>
    <property type="match status" value="3"/>
</dbReference>
<dbReference type="FunFam" id="3.30.160.60:FF:000018">
    <property type="entry name" value="Krueppel-like factor 15"/>
    <property type="match status" value="1"/>
</dbReference>
<sequence length="177" mass="19818">FYLPPRASAGFGSAAAHAALPYPTLLNCSGLVPQPQEPVRSRKRVRGKEKSSSSHMCRVPDCGKSYTKSSHLKAHMRVHQGEKPYICTWPDCLWKFTRSDELTRHVRRHTGYRPHKCRHCPKAFSRSDHLALHLKRHSEEASAPTLWASTPAPQAQEGDSLPNPQSKISFQNAAGPF</sequence>
<evidence type="ECO:0000313" key="10">
    <source>
        <dbReference type="Ensembl" id="ENSVURP00010004814.1"/>
    </source>
</evidence>
<keyword evidence="11" id="KW-1185">Reference proteome</keyword>
<keyword evidence="6" id="KW-0539">Nucleus</keyword>
<reference evidence="11" key="1">
    <citation type="submission" date="2018-12" db="EMBL/GenBank/DDBJ databases">
        <authorList>
            <person name="Yazar S."/>
        </authorList>
    </citation>
    <scope>NUCLEOTIDE SEQUENCE [LARGE SCALE GENOMIC DNA]</scope>
</reference>
<dbReference type="GO" id="GO:0008270">
    <property type="term" value="F:zinc ion binding"/>
    <property type="evidence" value="ECO:0007669"/>
    <property type="project" value="UniProtKB-KW"/>
</dbReference>
<evidence type="ECO:0000256" key="1">
    <source>
        <dbReference type="ARBA" id="ARBA00004123"/>
    </source>
</evidence>
<dbReference type="SUPFAM" id="SSF57667">
    <property type="entry name" value="beta-beta-alpha zinc fingers"/>
    <property type="match status" value="2"/>
</dbReference>
<dbReference type="GO" id="GO:0000981">
    <property type="term" value="F:DNA-binding transcription factor activity, RNA polymerase II-specific"/>
    <property type="evidence" value="ECO:0007669"/>
    <property type="project" value="TreeGrafter"/>
</dbReference>
<dbReference type="Ensembl" id="ENSVURT00010005456.1">
    <property type="protein sequence ID" value="ENSVURP00010004814.1"/>
    <property type="gene ID" value="ENSVURG00010003818.1"/>
</dbReference>
<evidence type="ECO:0000256" key="2">
    <source>
        <dbReference type="ARBA" id="ARBA00022723"/>
    </source>
</evidence>
<evidence type="ECO:0000256" key="5">
    <source>
        <dbReference type="ARBA" id="ARBA00022833"/>
    </source>
</evidence>
<feature type="domain" description="C2H2-type" evidence="9">
    <location>
        <begin position="55"/>
        <end position="84"/>
    </location>
</feature>
<feature type="compositionally biased region" description="Polar residues" evidence="8">
    <location>
        <begin position="162"/>
        <end position="177"/>
    </location>
</feature>
<keyword evidence="3" id="KW-0677">Repeat</keyword>
<keyword evidence="5" id="KW-0862">Zinc</keyword>
<feature type="domain" description="C2H2-type" evidence="9">
    <location>
        <begin position="115"/>
        <end position="142"/>
    </location>
</feature>
<dbReference type="SMART" id="SM00355">
    <property type="entry name" value="ZnF_C2H2"/>
    <property type="match status" value="3"/>
</dbReference>
<evidence type="ECO:0000256" key="8">
    <source>
        <dbReference type="SAM" id="MobiDB-lite"/>
    </source>
</evidence>
<dbReference type="AlphaFoldDB" id="A0A4X2JYQ1"/>
<dbReference type="GeneTree" id="ENSGT00940000161856"/>
<dbReference type="PROSITE" id="PS00028">
    <property type="entry name" value="ZINC_FINGER_C2H2_1"/>
    <property type="match status" value="3"/>
</dbReference>
<reference evidence="10" key="3">
    <citation type="submission" date="2025-09" db="UniProtKB">
        <authorList>
            <consortium name="Ensembl"/>
        </authorList>
    </citation>
    <scope>IDENTIFICATION</scope>
</reference>
<evidence type="ECO:0000256" key="6">
    <source>
        <dbReference type="ARBA" id="ARBA00023242"/>
    </source>
</evidence>
<evidence type="ECO:0000259" key="9">
    <source>
        <dbReference type="PROSITE" id="PS50157"/>
    </source>
</evidence>
<evidence type="ECO:0000256" key="3">
    <source>
        <dbReference type="ARBA" id="ARBA00022737"/>
    </source>
</evidence>
<proteinExistence type="predicted"/>
<dbReference type="Proteomes" id="UP000314987">
    <property type="component" value="Unassembled WGS sequence"/>
</dbReference>
<dbReference type="GO" id="GO:0005634">
    <property type="term" value="C:nucleus"/>
    <property type="evidence" value="ECO:0007669"/>
    <property type="project" value="UniProtKB-SubCell"/>
</dbReference>
<dbReference type="OMA" id="DCLWKFT"/>
<evidence type="ECO:0000256" key="7">
    <source>
        <dbReference type="PROSITE-ProRule" id="PRU00042"/>
    </source>
</evidence>
<dbReference type="InterPro" id="IPR013087">
    <property type="entry name" value="Znf_C2H2_type"/>
</dbReference>
<evidence type="ECO:0000256" key="4">
    <source>
        <dbReference type="ARBA" id="ARBA00022771"/>
    </source>
</evidence>
<comment type="subcellular location">
    <subcellularLocation>
        <location evidence="1">Nucleus</location>
    </subcellularLocation>
</comment>
<protein>
    <recommendedName>
        <fullName evidence="9">C2H2-type domain-containing protein</fullName>
    </recommendedName>
</protein>
<accession>A0A4X2JYQ1</accession>
<dbReference type="FunFam" id="3.30.160.60:FF:000340">
    <property type="entry name" value="zinc finger protein 473 isoform X1"/>
    <property type="match status" value="1"/>
</dbReference>
<dbReference type="STRING" id="29139.ENSVURP00010004814"/>
<dbReference type="InterPro" id="IPR036236">
    <property type="entry name" value="Znf_C2H2_sf"/>
</dbReference>
<dbReference type="FunFam" id="3.30.160.60:FF:001498">
    <property type="entry name" value="Zinc finger protein 404"/>
    <property type="match status" value="1"/>
</dbReference>
<organism evidence="10 11">
    <name type="scientific">Vombatus ursinus</name>
    <name type="common">Common wombat</name>
    <dbReference type="NCBI Taxonomy" id="29139"/>
    <lineage>
        <taxon>Eukaryota</taxon>
        <taxon>Metazoa</taxon>
        <taxon>Chordata</taxon>
        <taxon>Craniata</taxon>
        <taxon>Vertebrata</taxon>
        <taxon>Euteleostomi</taxon>
        <taxon>Mammalia</taxon>
        <taxon>Metatheria</taxon>
        <taxon>Diprotodontia</taxon>
        <taxon>Vombatidae</taxon>
        <taxon>Vombatus</taxon>
    </lineage>
</organism>
<feature type="domain" description="C2H2-type" evidence="9">
    <location>
        <begin position="85"/>
        <end position="114"/>
    </location>
</feature>
<dbReference type="Pfam" id="PF00096">
    <property type="entry name" value="zf-C2H2"/>
    <property type="match status" value="3"/>
</dbReference>
<evidence type="ECO:0000313" key="11">
    <source>
        <dbReference type="Proteomes" id="UP000314987"/>
    </source>
</evidence>
<feature type="region of interest" description="Disordered" evidence="8">
    <location>
        <begin position="33"/>
        <end position="55"/>
    </location>
</feature>
<dbReference type="PANTHER" id="PTHR23235:SF156">
    <property type="entry name" value="KRUPPEL-LIKE FACTOR 18"/>
    <property type="match status" value="1"/>
</dbReference>